<dbReference type="AlphaFoldDB" id="A0A017SXG5"/>
<proteinExistence type="inferred from homology"/>
<evidence type="ECO:0000259" key="6">
    <source>
        <dbReference type="Pfam" id="PF22178"/>
    </source>
</evidence>
<feature type="domain" description="Gp5/Type VI secretion system Vgr C-terminal trimerisation" evidence="6">
    <location>
        <begin position="631"/>
        <end position="738"/>
    </location>
</feature>
<dbReference type="Pfam" id="PF22178">
    <property type="entry name" value="Gp5_trimer_C"/>
    <property type="match status" value="1"/>
</dbReference>
<dbReference type="InterPro" id="IPR006533">
    <property type="entry name" value="T6SS_Vgr_RhsGE"/>
</dbReference>
<dbReference type="NCBIfam" id="TIGR03361">
    <property type="entry name" value="VI_Rhs_Vgr"/>
    <property type="match status" value="1"/>
</dbReference>
<name>A0A017SXG5_9BACT</name>
<dbReference type="SUPFAM" id="SSF69349">
    <property type="entry name" value="Phage fibre proteins"/>
    <property type="match status" value="1"/>
</dbReference>
<sequence>MSSDPTPPRAPHASNDASSDMPRHPETQEEGPRTSTAHGATPQRPPRIATGTRAAVREPVAGAAEGSLIQRAVSGSDAGGLLGLAALAQPGGARRLPDLMGSADEAPEPHRGSGRPAHPPAHSFGTPGGAAMGAAVGAAQSITDAGVGGGGGGAEGGRGGLAVRVASGDALDVYQFSIHERLSSLFSITLIVHSRNADIAFDDVVGQEANFELSHGPHSRTWTGICNHIQQLRVEEDGESSYELSIVPSLWLLTQRRNHRMFQQISELDIVKKLLGEWSIPFEEKLTETYKPRKYRVQYGESDFAFMSRMLEDAGITFYFAAVKGKTTLILADAPQSNPLRKPKIRFHDDATMAGANEHVTGVRIGQRVRPGRYTVQDHDYRRPPSYKLSKTADAAGGSVDSRLERFHYAPGAFLFRADKGDDSPVADDKGKARADDKEGEALTRKRLEAKRATGKLCTFSTDAHDLAPGMVMSMLDHPKSELGPNKKLLIVECSMSGTQNGEWMQHCEVVSAAAPYRPSLSATKPKVNGVESATVVGPAGEEIHCDEFGRVRVHFHWDRESKMDDNSSCWIHTSQPWGGAGFGGINLPRIGQEVIVDFLGGDPDRPIIVGRVYTNLQKVPYKLPDNKTQSGWKSNSTGGGGGYNEVMFEDAKGKELLSIQAEKDLKKLVKNNEDVTIGKNRTKRVKVNDSLTVGGNRTHMIAQNEQIKVGANQAVAVGVNRSTQVGSIDSTMVGDTHVVLISPPGEGGIGAGSTSITMKNKKIVLDTGAGAKITLAGSSIRIKARDISILGTNSVNVVSCGKSTLGAMNGMTVSSQSGNLLIVGKPKVKINPE</sequence>
<keyword evidence="3" id="KW-0964">Secreted</keyword>
<feature type="compositionally biased region" description="Pro residues" evidence="4">
    <location>
        <begin position="1"/>
        <end position="10"/>
    </location>
</feature>
<evidence type="ECO:0000256" key="1">
    <source>
        <dbReference type="ARBA" id="ARBA00004613"/>
    </source>
</evidence>
<comment type="caution">
    <text evidence="7">The sequence shown here is derived from an EMBL/GenBank/DDBJ whole genome shotgun (WGS) entry which is preliminary data.</text>
</comment>
<comment type="subcellular location">
    <subcellularLocation>
        <location evidence="1">Secreted</location>
    </subcellularLocation>
</comment>
<feature type="region of interest" description="Disordered" evidence="4">
    <location>
        <begin position="420"/>
        <end position="441"/>
    </location>
</feature>
<gene>
    <name evidence="7" type="ORF">CAP_8469</name>
</gene>
<dbReference type="Gene3D" id="2.40.50.230">
    <property type="entry name" value="Gp5 N-terminal domain"/>
    <property type="match status" value="1"/>
</dbReference>
<dbReference type="PANTHER" id="PTHR32305">
    <property type="match status" value="1"/>
</dbReference>
<organism evidence="7 8">
    <name type="scientific">Chondromyces apiculatus DSM 436</name>
    <dbReference type="NCBI Taxonomy" id="1192034"/>
    <lineage>
        <taxon>Bacteria</taxon>
        <taxon>Pseudomonadati</taxon>
        <taxon>Myxococcota</taxon>
        <taxon>Polyangia</taxon>
        <taxon>Polyangiales</taxon>
        <taxon>Polyangiaceae</taxon>
        <taxon>Chondromyces</taxon>
    </lineage>
</organism>
<dbReference type="Gene3D" id="2.30.110.50">
    <property type="match status" value="1"/>
</dbReference>
<evidence type="ECO:0000256" key="4">
    <source>
        <dbReference type="SAM" id="MobiDB-lite"/>
    </source>
</evidence>
<feature type="region of interest" description="Disordered" evidence="4">
    <location>
        <begin position="95"/>
        <end position="129"/>
    </location>
</feature>
<protein>
    <submittedName>
        <fullName evidence="7">VgrG protein</fullName>
    </submittedName>
</protein>
<feature type="domain" description="Gp5/Type VI secretion system Vgr protein OB-fold" evidence="5">
    <location>
        <begin position="548"/>
        <end position="614"/>
    </location>
</feature>
<dbReference type="Pfam" id="PF04717">
    <property type="entry name" value="Phage_base_V"/>
    <property type="match status" value="1"/>
</dbReference>
<dbReference type="SUPFAM" id="SSF69255">
    <property type="entry name" value="gp5 N-terminal domain-like"/>
    <property type="match status" value="1"/>
</dbReference>
<evidence type="ECO:0000259" key="5">
    <source>
        <dbReference type="Pfam" id="PF04717"/>
    </source>
</evidence>
<dbReference type="GO" id="GO:0005576">
    <property type="term" value="C:extracellular region"/>
    <property type="evidence" value="ECO:0007669"/>
    <property type="project" value="UniProtKB-SubCell"/>
</dbReference>
<comment type="similarity">
    <text evidence="2">Belongs to the VgrG protein family.</text>
</comment>
<dbReference type="Pfam" id="PF05954">
    <property type="entry name" value="Phage_GPD"/>
    <property type="match status" value="1"/>
</dbReference>
<dbReference type="eggNOG" id="COG3501">
    <property type="taxonomic scope" value="Bacteria"/>
</dbReference>
<dbReference type="InterPro" id="IPR050708">
    <property type="entry name" value="T6SS_VgrG/RHS"/>
</dbReference>
<dbReference type="PANTHER" id="PTHR32305:SF15">
    <property type="entry name" value="PROTEIN RHSA-RELATED"/>
    <property type="match status" value="1"/>
</dbReference>
<evidence type="ECO:0000313" key="7">
    <source>
        <dbReference type="EMBL" id="EYF01315.1"/>
    </source>
</evidence>
<dbReference type="STRING" id="1192034.CAP_8469"/>
<dbReference type="Gene3D" id="4.10.220.110">
    <property type="match status" value="1"/>
</dbReference>
<dbReference type="InterPro" id="IPR006531">
    <property type="entry name" value="Gp5/Vgr_OB"/>
</dbReference>
<feature type="region of interest" description="Disordered" evidence="4">
    <location>
        <begin position="1"/>
        <end position="59"/>
    </location>
</feature>
<dbReference type="NCBIfam" id="TIGR01646">
    <property type="entry name" value="vgr_GE"/>
    <property type="match status" value="1"/>
</dbReference>
<evidence type="ECO:0000256" key="3">
    <source>
        <dbReference type="ARBA" id="ARBA00022525"/>
    </source>
</evidence>
<reference evidence="7 8" key="1">
    <citation type="submission" date="2013-05" db="EMBL/GenBank/DDBJ databases">
        <title>Genome assembly of Chondromyces apiculatus DSM 436.</title>
        <authorList>
            <person name="Sharma G."/>
            <person name="Khatri I."/>
            <person name="Kaur C."/>
            <person name="Mayilraj S."/>
            <person name="Subramanian S."/>
        </authorList>
    </citation>
    <scope>NUCLEOTIDE SEQUENCE [LARGE SCALE GENOMIC DNA]</scope>
    <source>
        <strain evidence="7 8">DSM 436</strain>
    </source>
</reference>
<dbReference type="EMBL" id="ASRX01000084">
    <property type="protein sequence ID" value="EYF01315.1"/>
    <property type="molecule type" value="Genomic_DNA"/>
</dbReference>
<dbReference type="InterPro" id="IPR054030">
    <property type="entry name" value="Gp5_Vgr_C"/>
</dbReference>
<accession>A0A017SXG5</accession>
<dbReference type="Gene3D" id="3.55.50.10">
    <property type="entry name" value="Baseplate protein-like domains"/>
    <property type="match status" value="1"/>
</dbReference>
<dbReference type="Proteomes" id="UP000019678">
    <property type="component" value="Unassembled WGS sequence"/>
</dbReference>
<feature type="compositionally biased region" description="Basic and acidic residues" evidence="4">
    <location>
        <begin position="21"/>
        <end position="32"/>
    </location>
</feature>
<dbReference type="InterPro" id="IPR037026">
    <property type="entry name" value="Vgr_OB-fold_dom_sf"/>
</dbReference>
<dbReference type="InterPro" id="IPR017847">
    <property type="entry name" value="T6SS_RhsGE_Vgr_subset"/>
</dbReference>
<evidence type="ECO:0000313" key="8">
    <source>
        <dbReference type="Proteomes" id="UP000019678"/>
    </source>
</evidence>
<evidence type="ECO:0000256" key="2">
    <source>
        <dbReference type="ARBA" id="ARBA00005558"/>
    </source>
</evidence>
<keyword evidence="8" id="KW-1185">Reference proteome</keyword>
<dbReference type="SUPFAM" id="SSF69279">
    <property type="entry name" value="Phage tail proteins"/>
    <property type="match status" value="2"/>
</dbReference>